<name>A0A6A6D8J3_9PEZI</name>
<organism evidence="1 2">
    <name type="scientific">Zopfia rhizophila CBS 207.26</name>
    <dbReference type="NCBI Taxonomy" id="1314779"/>
    <lineage>
        <taxon>Eukaryota</taxon>
        <taxon>Fungi</taxon>
        <taxon>Dikarya</taxon>
        <taxon>Ascomycota</taxon>
        <taxon>Pezizomycotina</taxon>
        <taxon>Dothideomycetes</taxon>
        <taxon>Dothideomycetes incertae sedis</taxon>
        <taxon>Zopfiaceae</taxon>
        <taxon>Zopfia</taxon>
    </lineage>
</organism>
<dbReference type="OrthoDB" id="10252171at2759"/>
<keyword evidence="2" id="KW-1185">Reference proteome</keyword>
<dbReference type="Proteomes" id="UP000800200">
    <property type="component" value="Unassembled WGS sequence"/>
</dbReference>
<reference evidence="1" key="1">
    <citation type="journal article" date="2020" name="Stud. Mycol.">
        <title>101 Dothideomycetes genomes: a test case for predicting lifestyles and emergence of pathogens.</title>
        <authorList>
            <person name="Haridas S."/>
            <person name="Albert R."/>
            <person name="Binder M."/>
            <person name="Bloem J."/>
            <person name="Labutti K."/>
            <person name="Salamov A."/>
            <person name="Andreopoulos B."/>
            <person name="Baker S."/>
            <person name="Barry K."/>
            <person name="Bills G."/>
            <person name="Bluhm B."/>
            <person name="Cannon C."/>
            <person name="Castanera R."/>
            <person name="Culley D."/>
            <person name="Daum C."/>
            <person name="Ezra D."/>
            <person name="Gonzalez J."/>
            <person name="Henrissat B."/>
            <person name="Kuo A."/>
            <person name="Liang C."/>
            <person name="Lipzen A."/>
            <person name="Lutzoni F."/>
            <person name="Magnuson J."/>
            <person name="Mondo S."/>
            <person name="Nolan M."/>
            <person name="Ohm R."/>
            <person name="Pangilinan J."/>
            <person name="Park H.-J."/>
            <person name="Ramirez L."/>
            <person name="Alfaro M."/>
            <person name="Sun H."/>
            <person name="Tritt A."/>
            <person name="Yoshinaga Y."/>
            <person name="Zwiers L.-H."/>
            <person name="Turgeon B."/>
            <person name="Goodwin S."/>
            <person name="Spatafora J."/>
            <person name="Crous P."/>
            <person name="Grigoriev I."/>
        </authorList>
    </citation>
    <scope>NUCLEOTIDE SEQUENCE</scope>
    <source>
        <strain evidence="1">CBS 207.26</strain>
    </source>
</reference>
<protein>
    <recommendedName>
        <fullName evidence="3">Protein kinase domain-containing protein</fullName>
    </recommendedName>
</protein>
<gene>
    <name evidence="1" type="ORF">K469DRAFT_707085</name>
</gene>
<accession>A0A6A6D8J3</accession>
<sequence length="62" mass="7199">MARYKFEIRVISSSSKGRSARAHSDVSTGVEYACKKPCDKKSFDRESWEKEIDMMSRIRHVS</sequence>
<dbReference type="AlphaFoldDB" id="A0A6A6D8J3"/>
<feature type="non-terminal residue" evidence="1">
    <location>
        <position position="62"/>
    </location>
</feature>
<dbReference type="EMBL" id="ML994819">
    <property type="protein sequence ID" value="KAF2174592.1"/>
    <property type="molecule type" value="Genomic_DNA"/>
</dbReference>
<proteinExistence type="predicted"/>
<evidence type="ECO:0008006" key="3">
    <source>
        <dbReference type="Google" id="ProtNLM"/>
    </source>
</evidence>
<evidence type="ECO:0000313" key="1">
    <source>
        <dbReference type="EMBL" id="KAF2174592.1"/>
    </source>
</evidence>
<evidence type="ECO:0000313" key="2">
    <source>
        <dbReference type="Proteomes" id="UP000800200"/>
    </source>
</evidence>